<dbReference type="Proteomes" id="UP001165101">
    <property type="component" value="Unassembled WGS sequence"/>
</dbReference>
<evidence type="ECO:0000313" key="1">
    <source>
        <dbReference type="EMBL" id="GME98989.1"/>
    </source>
</evidence>
<comment type="caution">
    <text evidence="1">The sequence shown here is derived from an EMBL/GenBank/DDBJ whole genome shotgun (WGS) entry which is preliminary data.</text>
</comment>
<dbReference type="EMBL" id="BSXV01003784">
    <property type="protein sequence ID" value="GME98989.1"/>
    <property type="molecule type" value="Genomic_DNA"/>
</dbReference>
<accession>A0ACB5U1A5</accession>
<sequence>MFINQHDKKISLVTDDPHKIGYIFSNNAMTSKDAESFEIEIDFSIHGEQLKTGLIGDGLAIWLTDKHLQRGDVFGMQSNYNGLGIFIDTYRNGQRIKGQHKNFPYVSIQPNNGQYGKYDKNTDGAASEIGGCSLHRVYNMRSGDGLSRLRIYYIKKTNYLSIDFDVSGTGKEFQNCFTSENNNFINLPSNPFLGLSAETGDLYHQVDIFKIKATSLKDATTGESIESIDKIIDLVESDRSSSSSGIENDGSNSNFANTDNSHEAISERRRRRINRRNQKIEGRKSKSHQKKVNKRLKEMNENSFGDERGPIGWILNKLWVLLKISFYLSLLSVFTYIAYVGLRVYKDNKRKNNTRGLL</sequence>
<protein>
    <submittedName>
        <fullName evidence="1">Unnamed protein product</fullName>
    </submittedName>
</protein>
<evidence type="ECO:0000313" key="2">
    <source>
        <dbReference type="Proteomes" id="UP001165101"/>
    </source>
</evidence>
<name>A0ACB5U1A5_CANBO</name>
<reference evidence="1" key="1">
    <citation type="submission" date="2023-04" db="EMBL/GenBank/DDBJ databases">
        <title>Candida boidinii NBRC 1967.</title>
        <authorList>
            <person name="Ichikawa N."/>
            <person name="Sato H."/>
            <person name="Tonouchi N."/>
        </authorList>
    </citation>
    <scope>NUCLEOTIDE SEQUENCE</scope>
    <source>
        <strain evidence="1">NBRC 1967</strain>
    </source>
</reference>
<proteinExistence type="predicted"/>
<organism evidence="1 2">
    <name type="scientific">Candida boidinii</name>
    <name type="common">Yeast</name>
    <dbReference type="NCBI Taxonomy" id="5477"/>
    <lineage>
        <taxon>Eukaryota</taxon>
        <taxon>Fungi</taxon>
        <taxon>Dikarya</taxon>
        <taxon>Ascomycota</taxon>
        <taxon>Saccharomycotina</taxon>
        <taxon>Pichiomycetes</taxon>
        <taxon>Pichiales</taxon>
        <taxon>Pichiaceae</taxon>
        <taxon>Ogataea</taxon>
        <taxon>Ogataea/Candida clade</taxon>
    </lineage>
</organism>
<keyword evidence="2" id="KW-1185">Reference proteome</keyword>
<gene>
    <name evidence="1" type="ORF">Cboi01_000515200</name>
</gene>